<feature type="region of interest" description="Disordered" evidence="1">
    <location>
        <begin position="174"/>
        <end position="206"/>
    </location>
</feature>
<accession>A0A9N7URQ6</accession>
<evidence type="ECO:0000313" key="3">
    <source>
        <dbReference type="Proteomes" id="UP001153269"/>
    </source>
</evidence>
<evidence type="ECO:0000313" key="2">
    <source>
        <dbReference type="EMBL" id="CAB1437706.1"/>
    </source>
</evidence>
<reference evidence="2" key="1">
    <citation type="submission" date="2020-03" db="EMBL/GenBank/DDBJ databases">
        <authorList>
            <person name="Weist P."/>
        </authorList>
    </citation>
    <scope>NUCLEOTIDE SEQUENCE</scope>
</reference>
<comment type="caution">
    <text evidence="2">The sequence shown here is derived from an EMBL/GenBank/DDBJ whole genome shotgun (WGS) entry which is preliminary data.</text>
</comment>
<evidence type="ECO:0000256" key="1">
    <source>
        <dbReference type="SAM" id="MobiDB-lite"/>
    </source>
</evidence>
<dbReference type="AlphaFoldDB" id="A0A9N7URQ6"/>
<keyword evidence="3" id="KW-1185">Reference proteome</keyword>
<protein>
    <submittedName>
        <fullName evidence="2">Uncharacterized protein</fullName>
    </submittedName>
</protein>
<organism evidence="2 3">
    <name type="scientific">Pleuronectes platessa</name>
    <name type="common">European plaice</name>
    <dbReference type="NCBI Taxonomy" id="8262"/>
    <lineage>
        <taxon>Eukaryota</taxon>
        <taxon>Metazoa</taxon>
        <taxon>Chordata</taxon>
        <taxon>Craniata</taxon>
        <taxon>Vertebrata</taxon>
        <taxon>Euteleostomi</taxon>
        <taxon>Actinopterygii</taxon>
        <taxon>Neopterygii</taxon>
        <taxon>Teleostei</taxon>
        <taxon>Neoteleostei</taxon>
        <taxon>Acanthomorphata</taxon>
        <taxon>Carangaria</taxon>
        <taxon>Pleuronectiformes</taxon>
        <taxon>Pleuronectoidei</taxon>
        <taxon>Pleuronectidae</taxon>
        <taxon>Pleuronectes</taxon>
    </lineage>
</organism>
<dbReference type="EMBL" id="CADEAL010002059">
    <property type="protein sequence ID" value="CAB1437706.1"/>
    <property type="molecule type" value="Genomic_DNA"/>
</dbReference>
<sequence length="206" mass="22900">MAELVPANKRWSSHRGEKKDEIHVKMCLAVFKEKGELPRFVSHYIDELPSATACEKLLEVSGSLNERLVVLAEVPLSNEPAALGPSLVLVVKPGGPHPAVSQTPRRGMEWMATGESLGFVPAQWSERAPEETEHHSWSIMSSFSSFYVTAEWNDWKEMHDPHFCPPGSVVRQYFEPRRPRGATSSVGVSTEKSEETDSPNGNDTES</sequence>
<dbReference type="Proteomes" id="UP001153269">
    <property type="component" value="Unassembled WGS sequence"/>
</dbReference>
<proteinExistence type="predicted"/>
<gene>
    <name evidence="2" type="ORF">PLEPLA_LOCUS25728</name>
</gene>
<name>A0A9N7URQ6_PLEPL</name>